<evidence type="ECO:0000256" key="2">
    <source>
        <dbReference type="RuleBase" id="RU000393"/>
    </source>
</evidence>
<evidence type="ECO:0000256" key="1">
    <source>
        <dbReference type="ARBA" id="ARBA00010457"/>
    </source>
</evidence>
<dbReference type="EMBL" id="JACHXQ010000009">
    <property type="protein sequence ID" value="MBB3185045.1"/>
    <property type="molecule type" value="Genomic_DNA"/>
</dbReference>
<keyword evidence="2" id="KW-0862">Zinc</keyword>
<dbReference type="AlphaFoldDB" id="A0A7W5GZW4"/>
<dbReference type="Proteomes" id="UP000563050">
    <property type="component" value="Unassembled WGS sequence"/>
</dbReference>
<keyword evidence="3" id="KW-0732">Signal</keyword>
<comment type="cofactor">
    <cofactor evidence="2">
        <name>Zn(2+)</name>
        <dbReference type="ChEBI" id="CHEBI:29105"/>
    </cofactor>
    <text evidence="2">Binds 1 zinc ion per subunit.</text>
</comment>
<evidence type="ECO:0000259" key="4">
    <source>
        <dbReference type="Pfam" id="PF00080"/>
    </source>
</evidence>
<evidence type="ECO:0000313" key="6">
    <source>
        <dbReference type="Proteomes" id="UP000563050"/>
    </source>
</evidence>
<dbReference type="GO" id="GO:0004784">
    <property type="term" value="F:superoxide dismutase activity"/>
    <property type="evidence" value="ECO:0007669"/>
    <property type="project" value="UniProtKB-EC"/>
</dbReference>
<keyword evidence="6" id="KW-1185">Reference proteome</keyword>
<evidence type="ECO:0000313" key="5">
    <source>
        <dbReference type="EMBL" id="MBB3185045.1"/>
    </source>
</evidence>
<feature type="domain" description="Superoxide dismutase copper/zinc binding" evidence="4">
    <location>
        <begin position="40"/>
        <end position="174"/>
    </location>
</feature>
<accession>A0A7W5GZW4</accession>
<keyword evidence="2" id="KW-0479">Metal-binding</keyword>
<dbReference type="InterPro" id="IPR024134">
    <property type="entry name" value="SOD_Cu/Zn_/chaperone"/>
</dbReference>
<dbReference type="InterPro" id="IPR018152">
    <property type="entry name" value="SOD_Cu/Zn_BS"/>
</dbReference>
<proteinExistence type="inferred from homology"/>
<reference evidence="5 6" key="1">
    <citation type="submission" date="2020-08" db="EMBL/GenBank/DDBJ databases">
        <title>Genomic Encyclopedia of Type Strains, Phase III (KMG-III): the genomes of soil and plant-associated and newly described type strains.</title>
        <authorList>
            <person name="Whitman W."/>
        </authorList>
    </citation>
    <scope>NUCLEOTIDE SEQUENCE [LARGE SCALE GENOMIC DNA]</scope>
    <source>
        <strain evidence="5 6">CECT 7341</strain>
    </source>
</reference>
<dbReference type="CDD" id="cd00305">
    <property type="entry name" value="Cu-Zn_Superoxide_Dismutase"/>
    <property type="match status" value="1"/>
</dbReference>
<name>A0A7W5GZW4_9GAMM</name>
<keyword evidence="2 5" id="KW-0560">Oxidoreductase</keyword>
<comment type="catalytic activity">
    <reaction evidence="2">
        <text>2 superoxide + 2 H(+) = H2O2 + O2</text>
        <dbReference type="Rhea" id="RHEA:20696"/>
        <dbReference type="ChEBI" id="CHEBI:15378"/>
        <dbReference type="ChEBI" id="CHEBI:15379"/>
        <dbReference type="ChEBI" id="CHEBI:16240"/>
        <dbReference type="ChEBI" id="CHEBI:18421"/>
        <dbReference type="EC" id="1.15.1.1"/>
    </reaction>
</comment>
<organism evidence="5 6">
    <name type="scientific">Halomonas fontilapidosi</name>
    <dbReference type="NCBI Taxonomy" id="616675"/>
    <lineage>
        <taxon>Bacteria</taxon>
        <taxon>Pseudomonadati</taxon>
        <taxon>Pseudomonadota</taxon>
        <taxon>Gammaproteobacteria</taxon>
        <taxon>Oceanospirillales</taxon>
        <taxon>Halomonadaceae</taxon>
        <taxon>Halomonas</taxon>
    </lineage>
</organism>
<sequence>MRHKLASASAVFALTLAIGAQANADTANAELHDTNDKAVGSVTLSEDNGKVTVSIEAQALPAGFHGFHIHAVGDCSASDFTSASGHFNPSGVDHGDHAGDLPNLLVMGDGTAAMTFDTDRFAVADLFDNDGSAIIIHAAPDNYANIPERYHEPPPDDATLATGDAGSRLACGVIEQ</sequence>
<feature type="chain" id="PRO_5031010069" description="Superoxide dismutase [Cu-Zn]" evidence="3">
    <location>
        <begin position="23"/>
        <end position="176"/>
    </location>
</feature>
<comment type="caution">
    <text evidence="5">The sequence shown here is derived from an EMBL/GenBank/DDBJ whole genome shotgun (WGS) entry which is preliminary data.</text>
</comment>
<dbReference type="Pfam" id="PF00080">
    <property type="entry name" value="Sod_Cu"/>
    <property type="match status" value="1"/>
</dbReference>
<dbReference type="PROSITE" id="PS00332">
    <property type="entry name" value="SOD_CU_ZN_2"/>
    <property type="match status" value="1"/>
</dbReference>
<comment type="cofactor">
    <cofactor evidence="2">
        <name>Cu cation</name>
        <dbReference type="ChEBI" id="CHEBI:23378"/>
    </cofactor>
    <text evidence="2">Binds 1 copper ion per subunit.</text>
</comment>
<dbReference type="PROSITE" id="PS00087">
    <property type="entry name" value="SOD_CU_ZN_1"/>
    <property type="match status" value="1"/>
</dbReference>
<evidence type="ECO:0000256" key="3">
    <source>
        <dbReference type="SAM" id="SignalP"/>
    </source>
</evidence>
<dbReference type="EC" id="1.15.1.1" evidence="2"/>
<comment type="function">
    <text evidence="2">Destroys radicals which are normally produced within the cells and which are toxic to biological systems.</text>
</comment>
<feature type="signal peptide" evidence="3">
    <location>
        <begin position="1"/>
        <end position="22"/>
    </location>
</feature>
<dbReference type="SUPFAM" id="SSF49329">
    <property type="entry name" value="Cu,Zn superoxide dismutase-like"/>
    <property type="match status" value="1"/>
</dbReference>
<keyword evidence="2" id="KW-0186">Copper</keyword>
<dbReference type="Gene3D" id="2.60.40.200">
    <property type="entry name" value="Superoxide dismutase, copper/zinc binding domain"/>
    <property type="match status" value="1"/>
</dbReference>
<gene>
    <name evidence="5" type="ORF">FHR95_002625</name>
</gene>
<protein>
    <recommendedName>
        <fullName evidence="2">Superoxide dismutase [Cu-Zn]</fullName>
        <ecNumber evidence="2">1.15.1.1</ecNumber>
    </recommendedName>
</protein>
<dbReference type="RefSeq" id="WP_183314694.1">
    <property type="nucleotide sequence ID" value="NZ_JACHXQ010000009.1"/>
</dbReference>
<dbReference type="GO" id="GO:0005507">
    <property type="term" value="F:copper ion binding"/>
    <property type="evidence" value="ECO:0007669"/>
    <property type="project" value="InterPro"/>
</dbReference>
<dbReference type="InterPro" id="IPR036423">
    <property type="entry name" value="SOD-like_Cu/Zn_dom_sf"/>
</dbReference>
<dbReference type="PANTHER" id="PTHR10003">
    <property type="entry name" value="SUPEROXIDE DISMUTASE CU-ZN -RELATED"/>
    <property type="match status" value="1"/>
</dbReference>
<dbReference type="InterPro" id="IPR001424">
    <property type="entry name" value="SOD_Cu_Zn_dom"/>
</dbReference>
<comment type="similarity">
    <text evidence="1 2">Belongs to the Cu-Zn superoxide dismutase family.</text>
</comment>